<dbReference type="RefSeq" id="WP_168850594.1">
    <property type="nucleotide sequence ID" value="NZ_JAAVSD010000054.1"/>
</dbReference>
<sequence length="267" mass="28741">MTKTAVVLGAGSGFGLAIARAFSQAGVHPILVARNAQKLQTLTEQLHTEGLMADWIAADATNPDQTANMFQQVIRQFGSPQTLVYNVADTTLDDPLNTPITDIQQRFTTNVVGAIIAGRQFLDLTTPDLPRNLLFTGGGAALHPDHSTTTLSLTKAALRSYVLSLADAFHDTDTYVGLVTIQGIAGTSEAMRPANVAQVYVKATQQRDTAEILYPATPVNSPSEFNQLRKVVANPAQLHDFLSQHPTAANFLQTHPEFLSPNVPNKN</sequence>
<evidence type="ECO:0000313" key="4">
    <source>
        <dbReference type="Proteomes" id="UP000707477"/>
    </source>
</evidence>
<dbReference type="PANTHER" id="PTHR43669:SF3">
    <property type="entry name" value="ALCOHOL DEHYDROGENASE, PUTATIVE (AFU_ORTHOLOGUE AFUA_3G03445)-RELATED"/>
    <property type="match status" value="1"/>
</dbReference>
<reference evidence="3 4" key="1">
    <citation type="submission" date="2020-03" db="EMBL/GenBank/DDBJ databases">
        <authorList>
            <person name="Zhang Z."/>
            <person name="Guo Z."/>
            <person name="Hou Q."/>
            <person name="Shen X."/>
        </authorList>
    </citation>
    <scope>NUCLEOTIDE SEQUENCE [LARGE SCALE GENOMIC DNA]</scope>
    <source>
        <strain evidence="3 4">HBUAS51329</strain>
    </source>
</reference>
<accession>A0ABX1L8U6</accession>
<dbReference type="EMBL" id="JAAVSD010000054">
    <property type="protein sequence ID" value="NLR30771.1"/>
    <property type="molecule type" value="Genomic_DNA"/>
</dbReference>
<evidence type="ECO:0000256" key="2">
    <source>
        <dbReference type="ARBA" id="ARBA00023002"/>
    </source>
</evidence>
<dbReference type="InterPro" id="IPR036291">
    <property type="entry name" value="NAD(P)-bd_dom_sf"/>
</dbReference>
<evidence type="ECO:0000256" key="1">
    <source>
        <dbReference type="ARBA" id="ARBA00006484"/>
    </source>
</evidence>
<dbReference type="Gene3D" id="3.40.50.720">
    <property type="entry name" value="NAD(P)-binding Rossmann-like Domain"/>
    <property type="match status" value="1"/>
</dbReference>
<dbReference type="InterPro" id="IPR003560">
    <property type="entry name" value="DHB_DH"/>
</dbReference>
<organism evidence="3 4">
    <name type="scientific">Levilactobacillus tujiorum</name>
    <dbReference type="NCBI Taxonomy" id="2912243"/>
    <lineage>
        <taxon>Bacteria</taxon>
        <taxon>Bacillati</taxon>
        <taxon>Bacillota</taxon>
        <taxon>Bacilli</taxon>
        <taxon>Lactobacillales</taxon>
        <taxon>Lactobacillaceae</taxon>
        <taxon>Levilactobacillus</taxon>
    </lineage>
</organism>
<keyword evidence="4" id="KW-1185">Reference proteome</keyword>
<dbReference type="SUPFAM" id="SSF51735">
    <property type="entry name" value="NAD(P)-binding Rossmann-fold domains"/>
    <property type="match status" value="1"/>
</dbReference>
<dbReference type="Proteomes" id="UP000707477">
    <property type="component" value="Unassembled WGS sequence"/>
</dbReference>
<comment type="caution">
    <text evidence="3">The sequence shown here is derived from an EMBL/GenBank/DDBJ whole genome shotgun (WGS) entry which is preliminary data.</text>
</comment>
<dbReference type="InterPro" id="IPR002347">
    <property type="entry name" value="SDR_fam"/>
</dbReference>
<proteinExistence type="inferred from homology"/>
<dbReference type="PRINTS" id="PR01397">
    <property type="entry name" value="DHBDHDRGNASE"/>
</dbReference>
<keyword evidence="2" id="KW-0560">Oxidoreductase</keyword>
<dbReference type="PANTHER" id="PTHR43669">
    <property type="entry name" value="5-KETO-D-GLUCONATE 5-REDUCTASE"/>
    <property type="match status" value="1"/>
</dbReference>
<gene>
    <name evidence="3" type="ORF">HEQ44_11470</name>
</gene>
<comment type="similarity">
    <text evidence="1">Belongs to the short-chain dehydrogenases/reductases (SDR) family.</text>
</comment>
<dbReference type="Pfam" id="PF00106">
    <property type="entry name" value="adh_short"/>
    <property type="match status" value="1"/>
</dbReference>
<evidence type="ECO:0000313" key="3">
    <source>
        <dbReference type="EMBL" id="NLR30771.1"/>
    </source>
</evidence>
<protein>
    <submittedName>
        <fullName evidence="3">SDR family NAD(P)-dependent oxidoreductase</fullName>
    </submittedName>
</protein>
<name>A0ABX1L8U6_9LACO</name>